<accession>A0A561UT50</accession>
<organism evidence="3 4">
    <name type="scientific">Streptomyces brevispora</name>
    <dbReference type="NCBI Taxonomy" id="887462"/>
    <lineage>
        <taxon>Bacteria</taxon>
        <taxon>Bacillati</taxon>
        <taxon>Actinomycetota</taxon>
        <taxon>Actinomycetes</taxon>
        <taxon>Kitasatosporales</taxon>
        <taxon>Streptomycetaceae</taxon>
        <taxon>Streptomyces</taxon>
    </lineage>
</organism>
<dbReference type="AlphaFoldDB" id="A0A561UT50"/>
<comment type="caution">
    <text evidence="3">The sequence shown here is derived from an EMBL/GenBank/DDBJ whole genome shotgun (WGS) entry which is preliminary data.</text>
</comment>
<gene>
    <name evidence="3" type="ORF">FHX80_11953</name>
</gene>
<protein>
    <submittedName>
        <fullName evidence="3">Uncharacterized protein</fullName>
    </submittedName>
</protein>
<reference evidence="3 4" key="1">
    <citation type="submission" date="2019-06" db="EMBL/GenBank/DDBJ databases">
        <title>Sequencing the genomes of 1000 actinobacteria strains.</title>
        <authorList>
            <person name="Klenk H.-P."/>
        </authorList>
    </citation>
    <scope>NUCLEOTIDE SEQUENCE [LARGE SCALE GENOMIC DNA]</scope>
    <source>
        <strain evidence="3 4">DSM 42059</strain>
    </source>
</reference>
<proteinExistence type="predicted"/>
<evidence type="ECO:0000256" key="1">
    <source>
        <dbReference type="SAM" id="MobiDB-lite"/>
    </source>
</evidence>
<dbReference type="EMBL" id="VIWW01000001">
    <property type="protein sequence ID" value="TWG02545.1"/>
    <property type="molecule type" value="Genomic_DNA"/>
</dbReference>
<feature type="region of interest" description="Disordered" evidence="1">
    <location>
        <begin position="69"/>
        <end position="88"/>
    </location>
</feature>
<evidence type="ECO:0000256" key="2">
    <source>
        <dbReference type="SAM" id="SignalP"/>
    </source>
</evidence>
<dbReference type="Proteomes" id="UP000318186">
    <property type="component" value="Unassembled WGS sequence"/>
</dbReference>
<keyword evidence="2" id="KW-0732">Signal</keyword>
<evidence type="ECO:0000313" key="3">
    <source>
        <dbReference type="EMBL" id="TWG02545.1"/>
    </source>
</evidence>
<dbReference type="RefSeq" id="WP_244318136.1">
    <property type="nucleotide sequence ID" value="NZ_VIWW01000001.1"/>
</dbReference>
<feature type="chain" id="PRO_5022226146" evidence="2">
    <location>
        <begin position="29"/>
        <end position="103"/>
    </location>
</feature>
<feature type="signal peptide" evidence="2">
    <location>
        <begin position="1"/>
        <end position="28"/>
    </location>
</feature>
<evidence type="ECO:0000313" key="4">
    <source>
        <dbReference type="Proteomes" id="UP000318186"/>
    </source>
</evidence>
<name>A0A561UT50_9ACTN</name>
<sequence length="103" mass="10840">MFRHRWARALRGISMAPASVALVGGALAAPAHAVTAPKPGSDPAVDYQDPIDALPPVSRPDTKHCPVTAVDHDFGHTRGGPPYTTTLTPPAKCKGPWNKVVLD</sequence>